<accession>A0A6A6G1X9</accession>
<dbReference type="Gene3D" id="3.40.50.1820">
    <property type="entry name" value="alpha/beta hydrolase"/>
    <property type="match status" value="1"/>
</dbReference>
<dbReference type="InterPro" id="IPR000073">
    <property type="entry name" value="AB_hydrolase_1"/>
</dbReference>
<proteinExistence type="predicted"/>
<dbReference type="EMBL" id="ML992516">
    <property type="protein sequence ID" value="KAF2219538.1"/>
    <property type="molecule type" value="Genomic_DNA"/>
</dbReference>
<dbReference type="GO" id="GO:0016020">
    <property type="term" value="C:membrane"/>
    <property type="evidence" value="ECO:0007669"/>
    <property type="project" value="TreeGrafter"/>
</dbReference>
<evidence type="ECO:0000313" key="2">
    <source>
        <dbReference type="EMBL" id="KAF2219538.1"/>
    </source>
</evidence>
<evidence type="ECO:0000313" key="3">
    <source>
        <dbReference type="Proteomes" id="UP000799538"/>
    </source>
</evidence>
<dbReference type="PANTHER" id="PTHR43798">
    <property type="entry name" value="MONOACYLGLYCEROL LIPASE"/>
    <property type="match status" value="1"/>
</dbReference>
<keyword evidence="2" id="KW-0378">Hydrolase</keyword>
<dbReference type="InterPro" id="IPR000639">
    <property type="entry name" value="Epox_hydrolase-like"/>
</dbReference>
<protein>
    <submittedName>
        <fullName evidence="2">Alpha/Beta hydrolase protein</fullName>
    </submittedName>
</protein>
<dbReference type="InterPro" id="IPR050266">
    <property type="entry name" value="AB_hydrolase_sf"/>
</dbReference>
<dbReference type="GO" id="GO:0047372">
    <property type="term" value="F:monoacylglycerol lipase activity"/>
    <property type="evidence" value="ECO:0007669"/>
    <property type="project" value="TreeGrafter"/>
</dbReference>
<dbReference type="AlphaFoldDB" id="A0A6A6G1X9"/>
<evidence type="ECO:0000259" key="1">
    <source>
        <dbReference type="Pfam" id="PF12146"/>
    </source>
</evidence>
<dbReference type="PRINTS" id="PR00412">
    <property type="entry name" value="EPOXHYDRLASE"/>
</dbReference>
<dbReference type="PRINTS" id="PR00111">
    <property type="entry name" value="ABHYDROLASE"/>
</dbReference>
<gene>
    <name evidence="2" type="ORF">BDZ85DRAFT_276294</name>
</gene>
<dbReference type="InterPro" id="IPR029058">
    <property type="entry name" value="AB_hydrolase_fold"/>
</dbReference>
<reference evidence="3" key="1">
    <citation type="journal article" date="2020" name="Stud. Mycol.">
        <title>101 Dothideomycetes genomes: A test case for predicting lifestyles and emergence of pathogens.</title>
        <authorList>
            <person name="Haridas S."/>
            <person name="Albert R."/>
            <person name="Binder M."/>
            <person name="Bloem J."/>
            <person name="LaButti K."/>
            <person name="Salamov A."/>
            <person name="Andreopoulos B."/>
            <person name="Baker S."/>
            <person name="Barry K."/>
            <person name="Bills G."/>
            <person name="Bluhm B."/>
            <person name="Cannon C."/>
            <person name="Castanera R."/>
            <person name="Culley D."/>
            <person name="Daum C."/>
            <person name="Ezra D."/>
            <person name="Gonzalez J."/>
            <person name="Henrissat B."/>
            <person name="Kuo A."/>
            <person name="Liang C."/>
            <person name="Lipzen A."/>
            <person name="Lutzoni F."/>
            <person name="Magnuson J."/>
            <person name="Mondo S."/>
            <person name="Nolan M."/>
            <person name="Ohm R."/>
            <person name="Pangilinan J."/>
            <person name="Park H.-J."/>
            <person name="Ramirez L."/>
            <person name="Alfaro M."/>
            <person name="Sun H."/>
            <person name="Tritt A."/>
            <person name="Yoshinaga Y."/>
            <person name="Zwiers L.-H."/>
            <person name="Turgeon B."/>
            <person name="Goodwin S."/>
            <person name="Spatafora J."/>
            <person name="Crous P."/>
            <person name="Grigoriev I."/>
        </authorList>
    </citation>
    <scope>NUCLEOTIDE SEQUENCE [LARGE SCALE GENOMIC DNA]</scope>
    <source>
        <strain evidence="3">CECT 20119</strain>
    </source>
</reference>
<sequence length="274" mass="29685">MPIIQTGFKRTYYKEWKPDSGNAKGTILLAHGLGGTNNFYTPLIPHLTTAGYRCIAYDLHGMGLSPYSGLEQSVATLARDAIDLMDALDIKTATFVGHSMSGMTGPCVAATYPERITALALCAPVLPTEAAAAVFDDRIGKIEATRSMEALADLISWAAPGSKATGLQRAFIRDLILRNDPAAYVSLCRVISSAWEDVPKYEDVKCPVLIVAGDEDKNPSVKMCETILERLGSARKNIKLLNGVGHWTVIESPDETGMAIRDFLGEIQKDVPRI</sequence>
<feature type="domain" description="Serine aminopeptidase S33" evidence="1">
    <location>
        <begin position="22"/>
        <end position="252"/>
    </location>
</feature>
<organism evidence="2 3">
    <name type="scientific">Elsinoe ampelina</name>
    <dbReference type="NCBI Taxonomy" id="302913"/>
    <lineage>
        <taxon>Eukaryota</taxon>
        <taxon>Fungi</taxon>
        <taxon>Dikarya</taxon>
        <taxon>Ascomycota</taxon>
        <taxon>Pezizomycotina</taxon>
        <taxon>Dothideomycetes</taxon>
        <taxon>Dothideomycetidae</taxon>
        <taxon>Myriangiales</taxon>
        <taxon>Elsinoaceae</taxon>
        <taxon>Elsinoe</taxon>
    </lineage>
</organism>
<dbReference type="SUPFAM" id="SSF53474">
    <property type="entry name" value="alpha/beta-Hydrolases"/>
    <property type="match status" value="1"/>
</dbReference>
<dbReference type="GO" id="GO:0046464">
    <property type="term" value="P:acylglycerol catabolic process"/>
    <property type="evidence" value="ECO:0007669"/>
    <property type="project" value="TreeGrafter"/>
</dbReference>
<dbReference type="Proteomes" id="UP000799538">
    <property type="component" value="Unassembled WGS sequence"/>
</dbReference>
<name>A0A6A6G1X9_9PEZI</name>
<dbReference type="InterPro" id="IPR022742">
    <property type="entry name" value="Hydrolase_4"/>
</dbReference>
<dbReference type="PANTHER" id="PTHR43798:SF5">
    <property type="entry name" value="MONOACYLGLYCEROL LIPASE ABHD6"/>
    <property type="match status" value="1"/>
</dbReference>
<dbReference type="Pfam" id="PF12146">
    <property type="entry name" value="Hydrolase_4"/>
    <property type="match status" value="1"/>
</dbReference>
<dbReference type="OrthoDB" id="408373at2759"/>
<keyword evidence="3" id="KW-1185">Reference proteome</keyword>